<organism evidence="3 4">
    <name type="scientific">Fonsecaea monophora</name>
    <dbReference type="NCBI Taxonomy" id="254056"/>
    <lineage>
        <taxon>Eukaryota</taxon>
        <taxon>Fungi</taxon>
        <taxon>Dikarya</taxon>
        <taxon>Ascomycota</taxon>
        <taxon>Pezizomycotina</taxon>
        <taxon>Eurotiomycetes</taxon>
        <taxon>Chaetothyriomycetidae</taxon>
        <taxon>Chaetothyriales</taxon>
        <taxon>Herpotrichiellaceae</taxon>
        <taxon>Fonsecaea</taxon>
    </lineage>
</organism>
<dbReference type="GeneID" id="34604696"/>
<feature type="compositionally biased region" description="Acidic residues" evidence="1">
    <location>
        <begin position="141"/>
        <end position="150"/>
    </location>
</feature>
<accession>A0A177EYA5</accession>
<dbReference type="EMBL" id="LVKK01000096">
    <property type="protein sequence ID" value="OAG36250.1"/>
    <property type="molecule type" value="Genomic_DNA"/>
</dbReference>
<dbReference type="RefSeq" id="XP_022508202.1">
    <property type="nucleotide sequence ID" value="XM_022659496.1"/>
</dbReference>
<evidence type="ECO:0000313" key="4">
    <source>
        <dbReference type="Proteomes" id="UP000077002"/>
    </source>
</evidence>
<proteinExistence type="predicted"/>
<dbReference type="InterPro" id="IPR025676">
    <property type="entry name" value="Clr5_dom"/>
</dbReference>
<reference evidence="3 4" key="1">
    <citation type="submission" date="2016-03" db="EMBL/GenBank/DDBJ databases">
        <title>Draft genome sequence of the Fonsecaea monophora CBS 269.37.</title>
        <authorList>
            <person name="Bombassaro A."/>
            <person name="Vinicius W.A."/>
            <person name="De Hoog S."/>
            <person name="Sun J."/>
            <person name="Souza E.M."/>
            <person name="Raittz R.T."/>
            <person name="Costa F."/>
            <person name="Leao A.C."/>
            <person name="Tadra-Sfeir M.Z."/>
            <person name="Baura V."/>
            <person name="Balsanelli E."/>
            <person name="Pedrosa F.O."/>
            <person name="Moreno L.F."/>
            <person name="Steffens M.B."/>
            <person name="Xi L."/>
            <person name="Bocca A.L."/>
            <person name="Felipe M.S."/>
            <person name="Teixeira M."/>
            <person name="Telles Filho F.Q."/>
            <person name="Azevedo C.M."/>
            <person name="Gomes R."/>
            <person name="Vicente V.A."/>
        </authorList>
    </citation>
    <scope>NUCLEOTIDE SEQUENCE [LARGE SCALE GENOMIC DNA]</scope>
    <source>
        <strain evidence="3 4">CBS 269.37</strain>
    </source>
</reference>
<evidence type="ECO:0000313" key="3">
    <source>
        <dbReference type="EMBL" id="OAG36250.1"/>
    </source>
</evidence>
<feature type="compositionally biased region" description="Pro residues" evidence="1">
    <location>
        <begin position="212"/>
        <end position="223"/>
    </location>
</feature>
<keyword evidence="4" id="KW-1185">Reference proteome</keyword>
<dbReference type="PANTHER" id="PTHR38788">
    <property type="entry name" value="CLR5 DOMAIN-CONTAINING PROTEIN"/>
    <property type="match status" value="1"/>
</dbReference>
<feature type="domain" description="Clr5" evidence="2">
    <location>
        <begin position="22"/>
        <end position="74"/>
    </location>
</feature>
<name>A0A177EYA5_9EURO</name>
<dbReference type="PANTHER" id="PTHR38788:SF3">
    <property type="entry name" value="CLR5 DOMAIN-CONTAINING PROTEIN"/>
    <property type="match status" value="1"/>
</dbReference>
<dbReference type="Proteomes" id="UP000077002">
    <property type="component" value="Unassembled WGS sequence"/>
</dbReference>
<evidence type="ECO:0000256" key="1">
    <source>
        <dbReference type="SAM" id="MobiDB-lite"/>
    </source>
</evidence>
<dbReference type="AlphaFoldDB" id="A0A177EYA5"/>
<feature type="compositionally biased region" description="Basic and acidic residues" evidence="1">
    <location>
        <begin position="116"/>
        <end position="128"/>
    </location>
</feature>
<dbReference type="Pfam" id="PF14420">
    <property type="entry name" value="Clr5"/>
    <property type="match status" value="1"/>
</dbReference>
<dbReference type="OrthoDB" id="539213at2759"/>
<feature type="region of interest" description="Disordered" evidence="1">
    <location>
        <begin position="115"/>
        <end position="226"/>
    </location>
</feature>
<feature type="compositionally biased region" description="Low complexity" evidence="1">
    <location>
        <begin position="166"/>
        <end position="197"/>
    </location>
</feature>
<protein>
    <recommendedName>
        <fullName evidence="2">Clr5 domain-containing protein</fullName>
    </recommendedName>
</protein>
<evidence type="ECO:0000259" key="2">
    <source>
        <dbReference type="Pfam" id="PF14420"/>
    </source>
</evidence>
<sequence length="580" mass="64649">MADPSRPVTAAANARATVPQTPQEWLAHRAIITHLYRDRELPLKEVQRIMEREYRFKATKRMYNTRFNQWNIRKNYRAEEKDLLAARIAQAHLQNRPASQITFEGRPVKLHRVLRHLRDPKRGEEPIRARPKQRIHGTRFEDDDDDDEQQDSLPSSNSGGDDDMVRVPVRPSEVSSATPAGSGNTTSLSLTPSSSQSDHARHPDGLAVETPTPTPTPSPPTFPPKNQFNAELILQQTRMYYLKVMDPSTAESVSIDNNGHATAFWSNVKSGIYFLKKQCPDLAWPLLNQACALVGDDMFTTSQLFLNSVFTVLSPVNTRVYPQVRSTLLRYLAGMAAIKLQSPQHPLAVICREMAREDNQLGGAAAVSEAASHLTLEVLTQTLGRHHHTTFAVHRSLVSLLRRSKRLDAAKQQGEILVEATEQALSLTLALSSSSSSSTRPGADIFYQYQHRPMTAVMTDLCIALTELVHVHKDLGQPTVARALCLSVIQNYQLLQGVNFPDTRAAYAMEDMAELAELSVGSEGEAGARVDADAVYWLRRALDASCMLRGEGDAATLHIREKLRVLTEGTGQVQQDFYYK</sequence>
<gene>
    <name evidence="3" type="ORF">AYO21_09564</name>
</gene>
<comment type="caution">
    <text evidence="3">The sequence shown here is derived from an EMBL/GenBank/DDBJ whole genome shotgun (WGS) entry which is preliminary data.</text>
</comment>